<feature type="compositionally biased region" description="Gly residues" evidence="1">
    <location>
        <begin position="219"/>
        <end position="228"/>
    </location>
</feature>
<evidence type="ECO:0000313" key="3">
    <source>
        <dbReference type="Proteomes" id="UP000637578"/>
    </source>
</evidence>
<organism evidence="2 3">
    <name type="scientific">Longimycelium tulufanense</name>
    <dbReference type="NCBI Taxonomy" id="907463"/>
    <lineage>
        <taxon>Bacteria</taxon>
        <taxon>Bacillati</taxon>
        <taxon>Actinomycetota</taxon>
        <taxon>Actinomycetes</taxon>
        <taxon>Pseudonocardiales</taxon>
        <taxon>Pseudonocardiaceae</taxon>
        <taxon>Longimycelium</taxon>
    </lineage>
</organism>
<keyword evidence="3" id="KW-1185">Reference proteome</keyword>
<reference evidence="2" key="1">
    <citation type="journal article" date="2014" name="Int. J. Syst. Evol. Microbiol.">
        <title>Complete genome sequence of Corynebacterium casei LMG S-19264T (=DSM 44701T), isolated from a smear-ripened cheese.</title>
        <authorList>
            <consortium name="US DOE Joint Genome Institute (JGI-PGF)"/>
            <person name="Walter F."/>
            <person name="Albersmeier A."/>
            <person name="Kalinowski J."/>
            <person name="Ruckert C."/>
        </authorList>
    </citation>
    <scope>NUCLEOTIDE SEQUENCE</scope>
    <source>
        <strain evidence="2">CGMCC 4.5737</strain>
    </source>
</reference>
<dbReference type="Proteomes" id="UP000637578">
    <property type="component" value="Unassembled WGS sequence"/>
</dbReference>
<accession>A0A8J3CHK9</accession>
<protein>
    <submittedName>
        <fullName evidence="2">Uncharacterized protein</fullName>
    </submittedName>
</protein>
<dbReference type="AlphaFoldDB" id="A0A8J3CHK9"/>
<comment type="caution">
    <text evidence="2">The sequence shown here is derived from an EMBL/GenBank/DDBJ whole genome shotgun (WGS) entry which is preliminary data.</text>
</comment>
<feature type="region of interest" description="Disordered" evidence="1">
    <location>
        <begin position="136"/>
        <end position="228"/>
    </location>
</feature>
<proteinExistence type="predicted"/>
<reference evidence="2" key="2">
    <citation type="submission" date="2020-09" db="EMBL/GenBank/DDBJ databases">
        <authorList>
            <person name="Sun Q."/>
            <person name="Zhou Y."/>
        </authorList>
    </citation>
    <scope>NUCLEOTIDE SEQUENCE</scope>
    <source>
        <strain evidence="2">CGMCC 4.5737</strain>
    </source>
</reference>
<feature type="compositionally biased region" description="Basic residues" evidence="1">
    <location>
        <begin position="19"/>
        <end position="28"/>
    </location>
</feature>
<evidence type="ECO:0000256" key="1">
    <source>
        <dbReference type="SAM" id="MobiDB-lite"/>
    </source>
</evidence>
<sequence length="228" mass="24073">MGIGQDQDGAATPTTTSHTGRRRRRAPKVVRQLERARERNARQLAEQRQREQRVEQALGAFIAAGEQIEAVEQRLQEKVREHETKVSRLREAAEQKVSGARVARARAALAIHEAGRTVEQVADLLEVSQREARRLIAVGRQAPGEALTPVPPTGQRGSAPPPRTATATPPRGPAGTGGPSPTPPENTAGTSRHQGEAGTPSPPHRSGPRPVPATDADGDTGGSTVGGA</sequence>
<gene>
    <name evidence="2" type="ORF">GCM10012275_42960</name>
</gene>
<feature type="compositionally biased region" description="Pro residues" evidence="1">
    <location>
        <begin position="200"/>
        <end position="211"/>
    </location>
</feature>
<evidence type="ECO:0000313" key="2">
    <source>
        <dbReference type="EMBL" id="GGM67761.1"/>
    </source>
</evidence>
<name>A0A8J3CHK9_9PSEU</name>
<dbReference type="EMBL" id="BMMK01000022">
    <property type="protein sequence ID" value="GGM67761.1"/>
    <property type="molecule type" value="Genomic_DNA"/>
</dbReference>
<feature type="region of interest" description="Disordered" evidence="1">
    <location>
        <begin position="1"/>
        <end position="32"/>
    </location>
</feature>